<evidence type="ECO:0008006" key="4">
    <source>
        <dbReference type="Google" id="ProtNLM"/>
    </source>
</evidence>
<gene>
    <name evidence="2" type="ORF">COA96_00315</name>
</gene>
<evidence type="ECO:0000313" key="3">
    <source>
        <dbReference type="Proteomes" id="UP000218327"/>
    </source>
</evidence>
<feature type="signal peptide" evidence="1">
    <location>
        <begin position="1"/>
        <end position="30"/>
    </location>
</feature>
<dbReference type="InterPro" id="IPR021241">
    <property type="entry name" value="CsiV"/>
</dbReference>
<comment type="caution">
    <text evidence="2">The sequence shown here is derived from an EMBL/GenBank/DDBJ whole genome shotgun (WGS) entry which is preliminary data.</text>
</comment>
<sequence>MIVKPARTKSTLLSVCCVLAFVIAPATASAQDGERWFQVEISIFSNEDLLDRNEEHWQADRLELEYPDKIQRLKQLSDLLLIDDLFISDIELSEPASEQQSDTAETADTDNLVLATAPIPNAGARNFSFFDYERDSFIQLPLSESDFRQSNRAIERTADHRLLYHGLWRQAMQNPNQATPIYIEGGREYGQQHELQGNITVRFNPNRDRIVLDTDLWLSEFSAAAELESSWALPDIPSKMKNRNSIQNTDTQINQYGIRRIFHFQQSRDMRSGEFHYLDHPAMGIVILVEQYQVPPIPTPEFNFETN</sequence>
<proteinExistence type="predicted"/>
<dbReference type="Proteomes" id="UP000218327">
    <property type="component" value="Unassembled WGS sequence"/>
</dbReference>
<organism evidence="2 3">
    <name type="scientific">SAR86 cluster bacterium</name>
    <dbReference type="NCBI Taxonomy" id="2030880"/>
    <lineage>
        <taxon>Bacteria</taxon>
        <taxon>Pseudomonadati</taxon>
        <taxon>Pseudomonadota</taxon>
        <taxon>Gammaproteobacteria</taxon>
        <taxon>SAR86 cluster</taxon>
    </lineage>
</organism>
<accession>A0A2A5BAY0</accession>
<evidence type="ECO:0000313" key="2">
    <source>
        <dbReference type="EMBL" id="PCJ28662.1"/>
    </source>
</evidence>
<feature type="chain" id="PRO_5012155934" description="Peptidoglycan-binding protein CsiV" evidence="1">
    <location>
        <begin position="31"/>
        <end position="307"/>
    </location>
</feature>
<reference evidence="3" key="1">
    <citation type="submission" date="2017-08" db="EMBL/GenBank/DDBJ databases">
        <title>A dynamic microbial community with high functional redundancy inhabits the cold, oxic subseafloor aquifer.</title>
        <authorList>
            <person name="Tully B.J."/>
            <person name="Wheat C.G."/>
            <person name="Glazer B.T."/>
            <person name="Huber J.A."/>
        </authorList>
    </citation>
    <scope>NUCLEOTIDE SEQUENCE [LARGE SCALE GENOMIC DNA]</scope>
</reference>
<keyword evidence="1" id="KW-0732">Signal</keyword>
<evidence type="ECO:0000256" key="1">
    <source>
        <dbReference type="SAM" id="SignalP"/>
    </source>
</evidence>
<dbReference type="Pfam" id="PF10972">
    <property type="entry name" value="CsiV"/>
    <property type="match status" value="1"/>
</dbReference>
<dbReference type="AlphaFoldDB" id="A0A2A5BAY0"/>
<dbReference type="EMBL" id="NVVJ01000001">
    <property type="protein sequence ID" value="PCJ28662.1"/>
    <property type="molecule type" value="Genomic_DNA"/>
</dbReference>
<name>A0A2A5BAY0_9GAMM</name>
<protein>
    <recommendedName>
        <fullName evidence="4">Peptidoglycan-binding protein CsiV</fullName>
    </recommendedName>
</protein>